<dbReference type="Gene3D" id="2.60.120.260">
    <property type="entry name" value="Galactose-binding domain-like"/>
    <property type="match status" value="2"/>
</dbReference>
<gene>
    <name evidence="1" type="ORF">M9Y10_015423</name>
</gene>
<proteinExistence type="predicted"/>
<sequence length="541" mass="63383">MNKLQEIMKYGLTLVACFDEESDQKIRETLKLIGDHRICKVPMKNGNRKDIDTLPFHSTLSAWKISKEEKIVKRIYESFNFQSFSSDFKIACKKTHYCLEPVQEDKLRQLQAQAYILEPVEKYCPETYHLHGTLNINPDQRLIKEQFMLFKDTILNLKIISVKLFEIYPAELVCTVDDDGFHLNKNVDFHFPQKKISPTQILIEKDDRKPFEGIIQYLKGSVKVSASTICNEDYEKYGPMNVLNSDTDLFFSSKDEKNSWFIFDFCNHRINPNCYEIMSAYSKKGSSHMKSWVLEGSNDYLEWNIIDVNKNCESLNDKNATETFITPTNSNHFYRFLRIKQIGPNWKGKDFLKFKQVEFYGIINCNENSKIIINENDENFAFEGIINCLRNSIKVSASSVRDDNYDEFGPLNAIDKDSFNFYSSDDIQNSFVIFDFGGFRVSPDCYKIRSTYKKKGSSHMRSWALEGSNDKDEWTVIDSNDDCDLLNEKFAMHTFEIDSNDRNSYQYLRIRQTGPDWKGKNFLIFQNIEFYGYIEKDDDDL</sequence>
<evidence type="ECO:0000313" key="2">
    <source>
        <dbReference type="Proteomes" id="UP001470230"/>
    </source>
</evidence>
<dbReference type="InterPro" id="IPR008979">
    <property type="entry name" value="Galactose-bd-like_sf"/>
</dbReference>
<dbReference type="PANTHER" id="PTHR47457:SF1">
    <property type="entry name" value="BTB DOMAIN-CONTAINING PROTEIN-RELATED"/>
    <property type="match status" value="1"/>
</dbReference>
<dbReference type="Proteomes" id="UP001470230">
    <property type="component" value="Unassembled WGS sequence"/>
</dbReference>
<dbReference type="PANTHER" id="PTHR47457">
    <property type="entry name" value="OS05G0345500 PROTEIN"/>
    <property type="match status" value="1"/>
</dbReference>
<accession>A0ABR2L368</accession>
<dbReference type="EMBL" id="JAPFFF010000002">
    <property type="protein sequence ID" value="KAK8897471.1"/>
    <property type="molecule type" value="Genomic_DNA"/>
</dbReference>
<reference evidence="1 2" key="1">
    <citation type="submission" date="2024-04" db="EMBL/GenBank/DDBJ databases">
        <title>Tritrichomonas musculus Genome.</title>
        <authorList>
            <person name="Alves-Ferreira E."/>
            <person name="Grigg M."/>
            <person name="Lorenzi H."/>
            <person name="Galac M."/>
        </authorList>
    </citation>
    <scope>NUCLEOTIDE SEQUENCE [LARGE SCALE GENOMIC DNA]</scope>
    <source>
        <strain evidence="1 2">EAF2021</strain>
    </source>
</reference>
<name>A0ABR2L368_9EUKA</name>
<evidence type="ECO:0008006" key="3">
    <source>
        <dbReference type="Google" id="ProtNLM"/>
    </source>
</evidence>
<evidence type="ECO:0000313" key="1">
    <source>
        <dbReference type="EMBL" id="KAK8897471.1"/>
    </source>
</evidence>
<comment type="caution">
    <text evidence="1">The sequence shown here is derived from an EMBL/GenBank/DDBJ whole genome shotgun (WGS) entry which is preliminary data.</text>
</comment>
<dbReference type="SUPFAM" id="SSF49785">
    <property type="entry name" value="Galactose-binding domain-like"/>
    <property type="match status" value="2"/>
</dbReference>
<keyword evidence="2" id="KW-1185">Reference proteome</keyword>
<protein>
    <recommendedName>
        <fullName evidence="3">F5/8 type C domain-containing protein</fullName>
    </recommendedName>
</protein>
<organism evidence="1 2">
    <name type="scientific">Tritrichomonas musculus</name>
    <dbReference type="NCBI Taxonomy" id="1915356"/>
    <lineage>
        <taxon>Eukaryota</taxon>
        <taxon>Metamonada</taxon>
        <taxon>Parabasalia</taxon>
        <taxon>Tritrichomonadida</taxon>
        <taxon>Tritrichomonadidae</taxon>
        <taxon>Tritrichomonas</taxon>
    </lineage>
</organism>